<name>A0AAV7F0J8_ARIFI</name>
<dbReference type="Proteomes" id="UP000825729">
    <property type="component" value="Unassembled WGS sequence"/>
</dbReference>
<proteinExistence type="predicted"/>
<reference evidence="1 2" key="1">
    <citation type="submission" date="2021-07" db="EMBL/GenBank/DDBJ databases">
        <title>The Aristolochia fimbriata genome: insights into angiosperm evolution, floral development and chemical biosynthesis.</title>
        <authorList>
            <person name="Jiao Y."/>
        </authorList>
    </citation>
    <scope>NUCLEOTIDE SEQUENCE [LARGE SCALE GENOMIC DNA]</scope>
    <source>
        <strain evidence="1">IBCAS-2021</strain>
        <tissue evidence="1">Leaf</tissue>
    </source>
</reference>
<comment type="caution">
    <text evidence="1">The sequence shown here is derived from an EMBL/GenBank/DDBJ whole genome shotgun (WGS) entry which is preliminary data.</text>
</comment>
<keyword evidence="2" id="KW-1185">Reference proteome</keyword>
<dbReference type="AlphaFoldDB" id="A0AAV7F0J8"/>
<evidence type="ECO:0000313" key="1">
    <source>
        <dbReference type="EMBL" id="KAG9453447.1"/>
    </source>
</evidence>
<dbReference type="EMBL" id="JAINDJ010000003">
    <property type="protein sequence ID" value="KAG9453447.1"/>
    <property type="molecule type" value="Genomic_DNA"/>
</dbReference>
<gene>
    <name evidence="1" type="ORF">H6P81_006351</name>
</gene>
<protein>
    <submittedName>
        <fullName evidence="1">Uncharacterized protein</fullName>
    </submittedName>
</protein>
<evidence type="ECO:0000313" key="2">
    <source>
        <dbReference type="Proteomes" id="UP000825729"/>
    </source>
</evidence>
<organism evidence="1 2">
    <name type="scientific">Aristolochia fimbriata</name>
    <name type="common">White veined hardy Dutchman's pipe vine</name>
    <dbReference type="NCBI Taxonomy" id="158543"/>
    <lineage>
        <taxon>Eukaryota</taxon>
        <taxon>Viridiplantae</taxon>
        <taxon>Streptophyta</taxon>
        <taxon>Embryophyta</taxon>
        <taxon>Tracheophyta</taxon>
        <taxon>Spermatophyta</taxon>
        <taxon>Magnoliopsida</taxon>
        <taxon>Magnoliidae</taxon>
        <taxon>Piperales</taxon>
        <taxon>Aristolochiaceae</taxon>
        <taxon>Aristolochia</taxon>
    </lineage>
</organism>
<sequence>MEVFNSFYLPLEMKILVRSSYYFYYSRRLMMVKEPFILAYPLCRLVSALNVHFSFTKEIDPKCSFLGPGSEGLFPGLPRGSRMQTVVNPLTITTAYGLPLCATGITHRFDVSQQVSDHEHRRKALKERRSREIPSPESEVGFARLLEKVMKEALGEELGLCYRFTARAA</sequence>
<accession>A0AAV7F0J8</accession>